<dbReference type="Proteomes" id="UP000224974">
    <property type="component" value="Unassembled WGS sequence"/>
</dbReference>
<name>A0A2C6CWY5_9GAMM</name>
<dbReference type="AlphaFoldDB" id="A0A2C6CWY5"/>
<keyword evidence="3" id="KW-1185">Reference proteome</keyword>
<evidence type="ECO:0000313" key="3">
    <source>
        <dbReference type="Proteomes" id="UP000224974"/>
    </source>
</evidence>
<protein>
    <submittedName>
        <fullName evidence="1">Uncharacterized protein</fullName>
    </submittedName>
</protein>
<reference evidence="3" key="1">
    <citation type="submission" date="2017-09" db="EMBL/GenBank/DDBJ databases">
        <title>FDA dAtabase for Regulatory Grade micrObial Sequences (FDA-ARGOS): Supporting development and validation of Infectious Disease Dx tests.</title>
        <authorList>
            <person name="Minogue T."/>
            <person name="Wolcott M."/>
            <person name="Wasieloski L."/>
            <person name="Aguilar W."/>
            <person name="Moore D."/>
            <person name="Tallon L."/>
            <person name="Sadzewicz L."/>
            <person name="Ott S."/>
            <person name="Zhao X."/>
            <person name="Nagaraj S."/>
            <person name="Vavikolanu K."/>
            <person name="Aluvathingal J."/>
            <person name="Nadendla S."/>
            <person name="Sichtig H."/>
        </authorList>
    </citation>
    <scope>NUCLEOTIDE SEQUENCE [LARGE SCALE GENOMIC DNA]</scope>
    <source>
        <strain evidence="3">FDAARGOS_387</strain>
    </source>
</reference>
<gene>
    <name evidence="1" type="ORF">CRN84_18515</name>
    <name evidence="2" type="ORF">NCTC12282_05093</name>
</gene>
<evidence type="ECO:0000313" key="2">
    <source>
        <dbReference type="EMBL" id="VFS51450.1"/>
    </source>
</evidence>
<reference evidence="2 4" key="3">
    <citation type="submission" date="2019-03" db="EMBL/GenBank/DDBJ databases">
        <authorList>
            <consortium name="Pathogen Informatics"/>
        </authorList>
    </citation>
    <scope>NUCLEOTIDE SEQUENCE [LARGE SCALE GENOMIC DNA]</scope>
    <source>
        <strain evidence="2 4">NCTC12282</strain>
    </source>
</reference>
<accession>A0A2C6CWY5</accession>
<dbReference type="OrthoDB" id="6461565at2"/>
<evidence type="ECO:0000313" key="4">
    <source>
        <dbReference type="Proteomes" id="UP000373449"/>
    </source>
</evidence>
<organism evidence="1 3">
    <name type="scientific">Budvicia aquatica</name>
    <dbReference type="NCBI Taxonomy" id="82979"/>
    <lineage>
        <taxon>Bacteria</taxon>
        <taxon>Pseudomonadati</taxon>
        <taxon>Pseudomonadota</taxon>
        <taxon>Gammaproteobacteria</taxon>
        <taxon>Enterobacterales</taxon>
        <taxon>Budviciaceae</taxon>
        <taxon>Budvicia</taxon>
    </lineage>
</organism>
<sequence length="283" mass="32956">MSFSESKTQEYKKLATAYIFNYFYDGDLIPALQICEDFKENKDFEVNKENRVRIKKLDFDSEKKRFFVQVTSYEPNSFIPITPPFSNEPPDLVEGSEIQDLKNIENCDKNHMFIMIDEKNIYAISQITYSHQAIRLNKIFKLLGFELNIRDKVDKGTVNRVRKEKIRSLGIAVKTTAKDIEEFKIKSKISLFEKEDSNTPFYGTLTLDHKNNLSLINEATDNLEDFIDELSEDFFIVTQKGNIIKSSAIKTKKDYYTYPYGSKTIKDTNAKEILDSFISTIIR</sequence>
<dbReference type="EMBL" id="CAADJA010000002">
    <property type="protein sequence ID" value="VFS51450.1"/>
    <property type="molecule type" value="Genomic_DNA"/>
</dbReference>
<dbReference type="Proteomes" id="UP000373449">
    <property type="component" value="Unassembled WGS sequence"/>
</dbReference>
<dbReference type="EMBL" id="PDDX01000001">
    <property type="protein sequence ID" value="PHI31189.1"/>
    <property type="molecule type" value="Genomic_DNA"/>
</dbReference>
<reference evidence="1" key="2">
    <citation type="submission" date="2017-09" db="EMBL/GenBank/DDBJ databases">
        <title>FDA dAtabase for Regulatory Grade micrObial Sequences (FDA-ARGOS): Supporting development and validation of Infectious Disease Dx tests.</title>
        <authorList>
            <person name="Minogue T."/>
            <person name="Wolcott M."/>
            <person name="Wasieloski L."/>
            <person name="Aguilar W."/>
            <person name="Moore D."/>
            <person name="Tallon L.J."/>
            <person name="Sadzewicz L."/>
            <person name="Ott S."/>
            <person name="Zhao X."/>
            <person name="Nagaraj S."/>
            <person name="Vavikolanu K."/>
            <person name="Aluvathingal J."/>
            <person name="Nadendla S."/>
            <person name="Sichtig H."/>
        </authorList>
    </citation>
    <scope>NUCLEOTIDE SEQUENCE</scope>
    <source>
        <strain evidence="1">FDAARGOS_387</strain>
    </source>
</reference>
<dbReference type="RefSeq" id="WP_029096168.1">
    <property type="nucleotide sequence ID" value="NZ_CAADJA010000002.1"/>
</dbReference>
<proteinExistence type="predicted"/>
<evidence type="ECO:0000313" key="1">
    <source>
        <dbReference type="EMBL" id="PHI31189.1"/>
    </source>
</evidence>